<organism evidence="8 9">
    <name type="scientific">Taxus chinensis</name>
    <name type="common">Chinese yew</name>
    <name type="synonym">Taxus wallichiana var. chinensis</name>
    <dbReference type="NCBI Taxonomy" id="29808"/>
    <lineage>
        <taxon>Eukaryota</taxon>
        <taxon>Viridiplantae</taxon>
        <taxon>Streptophyta</taxon>
        <taxon>Embryophyta</taxon>
        <taxon>Tracheophyta</taxon>
        <taxon>Spermatophyta</taxon>
        <taxon>Pinopsida</taxon>
        <taxon>Pinidae</taxon>
        <taxon>Conifers II</taxon>
        <taxon>Cupressales</taxon>
        <taxon>Taxaceae</taxon>
        <taxon>Taxus</taxon>
    </lineage>
</organism>
<dbReference type="EMBL" id="JAHRHJ020000010">
    <property type="protein sequence ID" value="KAH9297297.1"/>
    <property type="molecule type" value="Genomic_DNA"/>
</dbReference>
<keyword evidence="9" id="KW-1185">Reference proteome</keyword>
<feature type="region of interest" description="Disordered" evidence="5">
    <location>
        <begin position="722"/>
        <end position="748"/>
    </location>
</feature>
<keyword evidence="3" id="KW-0378">Hydrolase</keyword>
<accession>A0AA38FD24</accession>
<evidence type="ECO:0000313" key="9">
    <source>
        <dbReference type="Proteomes" id="UP000824469"/>
    </source>
</evidence>
<keyword evidence="4" id="KW-0720">Serine protease</keyword>
<dbReference type="PANTHER" id="PTHR33209:SF1">
    <property type="entry name" value="PEPTIDASE S49 DOMAIN-CONTAINING PROTEIN"/>
    <property type="match status" value="1"/>
</dbReference>
<dbReference type="Gene3D" id="3.10.10.10">
    <property type="entry name" value="HIV Type 1 Reverse Transcriptase, subunit A, domain 1"/>
    <property type="match status" value="1"/>
</dbReference>
<dbReference type="SUPFAM" id="SSF56672">
    <property type="entry name" value="DNA/RNA polymerases"/>
    <property type="match status" value="1"/>
</dbReference>
<dbReference type="CDD" id="cd07018">
    <property type="entry name" value="S49_SppA_67K_type"/>
    <property type="match status" value="1"/>
</dbReference>
<feature type="compositionally biased region" description="Polar residues" evidence="5">
    <location>
        <begin position="728"/>
        <end position="742"/>
    </location>
</feature>
<keyword evidence="2" id="KW-0645">Protease</keyword>
<dbReference type="PANTHER" id="PTHR33209">
    <property type="entry name" value="PROTEASE 4"/>
    <property type="match status" value="1"/>
</dbReference>
<feature type="compositionally biased region" description="Polar residues" evidence="5">
    <location>
        <begin position="255"/>
        <end position="278"/>
    </location>
</feature>
<evidence type="ECO:0000256" key="2">
    <source>
        <dbReference type="ARBA" id="ARBA00022670"/>
    </source>
</evidence>
<feature type="domain" description="Integrase zinc-binding" evidence="7">
    <location>
        <begin position="104"/>
        <end position="138"/>
    </location>
</feature>
<feature type="domain" description="Peptidase S49" evidence="6">
    <location>
        <begin position="638"/>
        <end position="684"/>
    </location>
</feature>
<dbReference type="InterPro" id="IPR043502">
    <property type="entry name" value="DNA/RNA_pol_sf"/>
</dbReference>
<evidence type="ECO:0000313" key="8">
    <source>
        <dbReference type="EMBL" id="KAH9297297.1"/>
    </source>
</evidence>
<dbReference type="InterPro" id="IPR047272">
    <property type="entry name" value="S49_SppA_C"/>
</dbReference>
<dbReference type="GO" id="GO:0006508">
    <property type="term" value="P:proteolysis"/>
    <property type="evidence" value="ECO:0007669"/>
    <property type="project" value="UniProtKB-KW"/>
</dbReference>
<comment type="similarity">
    <text evidence="1">Belongs to the peptidase S49 family.</text>
</comment>
<protein>
    <submittedName>
        <fullName evidence="8">Uncharacterized protein</fullName>
    </submittedName>
</protein>
<dbReference type="Pfam" id="PF17921">
    <property type="entry name" value="Integrase_H2C2"/>
    <property type="match status" value="1"/>
</dbReference>
<proteinExistence type="inferred from homology"/>
<dbReference type="InterPro" id="IPR029045">
    <property type="entry name" value="ClpP/crotonase-like_dom_sf"/>
</dbReference>
<evidence type="ECO:0000259" key="7">
    <source>
        <dbReference type="Pfam" id="PF17921"/>
    </source>
</evidence>
<name>A0AA38FD24_TAXCH</name>
<dbReference type="InterPro" id="IPR047217">
    <property type="entry name" value="S49_SppA_67K_type_N"/>
</dbReference>
<dbReference type="InterPro" id="IPR002142">
    <property type="entry name" value="Peptidase_S49"/>
</dbReference>
<dbReference type="Gene3D" id="3.90.226.10">
    <property type="entry name" value="2-enoyl-CoA Hydratase, Chain A, domain 1"/>
    <property type="match status" value="3"/>
</dbReference>
<dbReference type="Pfam" id="PF01343">
    <property type="entry name" value="Peptidase_S49"/>
    <property type="match status" value="2"/>
</dbReference>
<dbReference type="CDD" id="cd07023">
    <property type="entry name" value="S49_Sppa_N_C"/>
    <property type="match status" value="1"/>
</dbReference>
<dbReference type="GO" id="GO:0008236">
    <property type="term" value="F:serine-type peptidase activity"/>
    <property type="evidence" value="ECO:0007669"/>
    <property type="project" value="UniProtKB-KW"/>
</dbReference>
<evidence type="ECO:0000256" key="5">
    <source>
        <dbReference type="SAM" id="MobiDB-lite"/>
    </source>
</evidence>
<sequence length="748" mass="85228">MGSPRSQGEIWGHQYAYLQKSEIEKMVQKMLEVGIIRHSQSAYSSLVVMVRKKDEGWHMCPYYRELKKCIVKDKYLIPVIEDLLDELHGSLRAPYFSSGWPFWIPKNYHKVNQDFFWEGLKVDVQKFVAGCLMCQCNKGETVRSPRLLQPLSIPSERWEEVSMDFITGLPKSDGKSVIMVVVDRLTNMDNLQAASSSSWNLDNWYCLPPSCNGIDLQRETLIPNKGVQPVRRSLVHFELQRSLFSRAALDEKQQGAENAQETTEQPSLSTEKPGQNNGAWKEETYPLGEFEYEKIEGWNSFLVKLKMLIALPWERVKKGSVLNMKLRGQISDQLQDRFSSRLSLPKICENFIKAAHDPRIAGIYLQIEPLDCGWGKIDEIRRHILDYRKSGKFVVCYIPVCGEKEYYLACACGELYVPPGAYITLYGLKVQASFLGGVFEKIGVQPQIQRIGKYKSTGDLLSRKNMSKENCEMLTAILDDIYGNWVEKISSAQGKTREDIENLLNEGIYKVERLKEEGLINDIKYDDEVTKLLKERLGQKQEGHLQLVDYKNYSRVRKWSLGLSGGRDQIAVIRSSGSISRVRGRFSSSRSGIVSEQFIEKIRQVRASKKYKAVILRIDSPGGDALASDLMWREIRLLAASKPVIASMVDVAASGGYYMAMAAGVILSENLTLTGSIGVVTVNWFIKFEPVRFQFGSGPTLGWFRFLKHCFKHTKTLLENEPRRRFHSSPQSQEGFRSQESSAKGFRL</sequence>
<evidence type="ECO:0000256" key="3">
    <source>
        <dbReference type="ARBA" id="ARBA00022801"/>
    </source>
</evidence>
<gene>
    <name evidence="8" type="ORF">KI387_028979</name>
</gene>
<dbReference type="InterPro" id="IPR041588">
    <property type="entry name" value="Integrase_H2C2"/>
</dbReference>
<feature type="region of interest" description="Disordered" evidence="5">
    <location>
        <begin position="250"/>
        <end position="280"/>
    </location>
</feature>
<feature type="domain" description="Peptidase S49" evidence="6">
    <location>
        <begin position="388"/>
        <end position="537"/>
    </location>
</feature>
<dbReference type="OMA" id="GQNNGAW"/>
<evidence type="ECO:0000256" key="1">
    <source>
        <dbReference type="ARBA" id="ARBA00008683"/>
    </source>
</evidence>
<dbReference type="SUPFAM" id="SSF52096">
    <property type="entry name" value="ClpP/crotonase"/>
    <property type="match status" value="2"/>
</dbReference>
<comment type="caution">
    <text evidence="8">The sequence shown here is derived from an EMBL/GenBank/DDBJ whole genome shotgun (WGS) entry which is preliminary data.</text>
</comment>
<evidence type="ECO:0000259" key="6">
    <source>
        <dbReference type="Pfam" id="PF01343"/>
    </source>
</evidence>
<dbReference type="AlphaFoldDB" id="A0AA38FD24"/>
<dbReference type="Proteomes" id="UP000824469">
    <property type="component" value="Unassembled WGS sequence"/>
</dbReference>
<reference evidence="8 9" key="1">
    <citation type="journal article" date="2021" name="Nat. Plants">
        <title>The Taxus genome provides insights into paclitaxel biosynthesis.</title>
        <authorList>
            <person name="Xiong X."/>
            <person name="Gou J."/>
            <person name="Liao Q."/>
            <person name="Li Y."/>
            <person name="Zhou Q."/>
            <person name="Bi G."/>
            <person name="Li C."/>
            <person name="Du R."/>
            <person name="Wang X."/>
            <person name="Sun T."/>
            <person name="Guo L."/>
            <person name="Liang H."/>
            <person name="Lu P."/>
            <person name="Wu Y."/>
            <person name="Zhang Z."/>
            <person name="Ro D.K."/>
            <person name="Shang Y."/>
            <person name="Huang S."/>
            <person name="Yan J."/>
        </authorList>
    </citation>
    <scope>NUCLEOTIDE SEQUENCE [LARGE SCALE GENOMIC DNA]</scope>
    <source>
        <strain evidence="8">Ta-2019</strain>
    </source>
</reference>
<evidence type="ECO:0000256" key="4">
    <source>
        <dbReference type="ARBA" id="ARBA00022825"/>
    </source>
</evidence>